<evidence type="ECO:0000313" key="2">
    <source>
        <dbReference type="EMBL" id="CAI5442110.1"/>
    </source>
</evidence>
<name>A0A9P1ICC9_9PELO</name>
<evidence type="ECO:0000313" key="3">
    <source>
        <dbReference type="Proteomes" id="UP001152747"/>
    </source>
</evidence>
<accession>A0A9P1ICC9</accession>
<gene>
    <name evidence="2" type="ORF">CAMP_LOCUS4747</name>
</gene>
<dbReference type="OrthoDB" id="2735536at2759"/>
<dbReference type="EMBL" id="CANHGI010000002">
    <property type="protein sequence ID" value="CAI5442110.1"/>
    <property type="molecule type" value="Genomic_DNA"/>
</dbReference>
<dbReference type="Proteomes" id="UP001152747">
    <property type="component" value="Unassembled WGS sequence"/>
</dbReference>
<dbReference type="AlphaFoldDB" id="A0A9P1ICC9"/>
<feature type="transmembrane region" description="Helical" evidence="1">
    <location>
        <begin position="397"/>
        <end position="417"/>
    </location>
</feature>
<keyword evidence="1" id="KW-0812">Transmembrane</keyword>
<keyword evidence="1" id="KW-0472">Membrane</keyword>
<dbReference type="InterPro" id="IPR036291">
    <property type="entry name" value="NAD(P)-bd_dom_sf"/>
</dbReference>
<comment type="caution">
    <text evidence="2">The sequence shown here is derived from an EMBL/GenBank/DDBJ whole genome shotgun (WGS) entry which is preliminary data.</text>
</comment>
<dbReference type="Gene3D" id="3.40.50.720">
    <property type="entry name" value="NAD(P)-binding Rossmann-like Domain"/>
    <property type="match status" value="1"/>
</dbReference>
<proteinExistence type="predicted"/>
<evidence type="ECO:0008006" key="4">
    <source>
        <dbReference type="Google" id="ProtNLM"/>
    </source>
</evidence>
<keyword evidence="3" id="KW-1185">Reference proteome</keyword>
<evidence type="ECO:0000256" key="1">
    <source>
        <dbReference type="SAM" id="Phobius"/>
    </source>
</evidence>
<reference evidence="2" key="1">
    <citation type="submission" date="2022-11" db="EMBL/GenBank/DDBJ databases">
        <authorList>
            <person name="Kikuchi T."/>
        </authorList>
    </citation>
    <scope>NUCLEOTIDE SEQUENCE</scope>
    <source>
        <strain evidence="2">PS1010</strain>
    </source>
</reference>
<organism evidence="2 3">
    <name type="scientific">Caenorhabditis angaria</name>
    <dbReference type="NCBI Taxonomy" id="860376"/>
    <lineage>
        <taxon>Eukaryota</taxon>
        <taxon>Metazoa</taxon>
        <taxon>Ecdysozoa</taxon>
        <taxon>Nematoda</taxon>
        <taxon>Chromadorea</taxon>
        <taxon>Rhabditida</taxon>
        <taxon>Rhabditina</taxon>
        <taxon>Rhabditomorpha</taxon>
        <taxon>Rhabditoidea</taxon>
        <taxon>Rhabditidae</taxon>
        <taxon>Peloderinae</taxon>
        <taxon>Caenorhabditis</taxon>
    </lineage>
</organism>
<protein>
    <recommendedName>
        <fullName evidence="4">3-beta hydroxysteroid dehydrogenase/isomerase domain-containing protein</fullName>
    </recommendedName>
</protein>
<sequence length="497" mass="56893">MRVTVLGNNLTARHFVNYLSETHQSVQISLWTFDVSDYPEFDNVSQYQRYYGSKNLPNALLGSDVVVNLHECTDFSLLPDIGELQLHNVEIVRSILFHIQCPLVHLSTPFIQCSNRWPNVYEPERDPMVYSSQWPFKEYCASKYEAEMLIRDSSNDSYIVRSVPTYGEGDNCSILTDLIYLSNDKSVFSLGDDDGHMQMAYAGNVSMALWNATCKLLSQSTTLDLNESYNDDELSDLVESAENSMKMLGGGGGDLIEKKLGLTPILEEDEDTDLEGCRARHNTVRSSFTGETEHEQKMEENLKLEESGVECDVFDGETTATIMENEPLPVAHSTMLENAIYSSYSSNFETGSSGAEVEKQRVFEIFLINDETPKKTVYNTYGQLLFNGKRGRSPIQYSFIPLYYIYVLFSFLVRFAIQIFGPFRFAKLLPDPSFLYFNFHHWTFFNSTKSVVLLGYKPQSFPESVEKCAKHYRQLRKKDIQLFSWQKSISSGRRNCY</sequence>
<dbReference type="SUPFAM" id="SSF51735">
    <property type="entry name" value="NAD(P)-binding Rossmann-fold domains"/>
    <property type="match status" value="1"/>
</dbReference>
<keyword evidence="1" id="KW-1133">Transmembrane helix</keyword>